<sequence length="293" mass="32665">MVPKQGGYRMKTILVTGAGGYIGRHVVKEALDRGYQVIASDFSFKGVDERAQFCDVPIFSGSRDIYRQMGEPDVLIHMAWRDGFIHNASSHMKDLSSHVVFLNNMAKGGLPALTVMGTMHEVGYWEGAIDENTPCNPQSQYGIAKNALRQSLMLSLKDTPCHLHWLRAYYITGDEAHGSSIFAKITQAELDGKQTFPFTSGKNLYDFIDIHDLARMIVLASVQTKVDGIINVCTGKPMSLADRVEQFLRDKGYHIRLDYGAFPDRPYDSPGVWGDPSRIESILKDAQANEETV</sequence>
<proteinExistence type="inferred from homology"/>
<keyword evidence="4" id="KW-1185">Reference proteome</keyword>
<evidence type="ECO:0000256" key="1">
    <source>
        <dbReference type="ARBA" id="ARBA00007637"/>
    </source>
</evidence>
<dbReference type="PANTHER" id="PTHR43000">
    <property type="entry name" value="DTDP-D-GLUCOSE 4,6-DEHYDRATASE-RELATED"/>
    <property type="match status" value="1"/>
</dbReference>
<dbReference type="InterPro" id="IPR036291">
    <property type="entry name" value="NAD(P)-bd_dom_sf"/>
</dbReference>
<feature type="domain" description="NAD-dependent epimerase/dehydratase" evidence="2">
    <location>
        <begin position="13"/>
        <end position="233"/>
    </location>
</feature>
<reference evidence="3 4" key="1">
    <citation type="submission" date="2020-10" db="EMBL/GenBank/DDBJ databases">
        <title>ChiBAC.</title>
        <authorList>
            <person name="Zenner C."/>
            <person name="Hitch T.C.A."/>
            <person name="Clavel T."/>
        </authorList>
    </citation>
    <scope>NUCLEOTIDE SEQUENCE [LARGE SCALE GENOMIC DNA]</scope>
    <source>
        <strain evidence="3 4">DSM 109015</strain>
    </source>
</reference>
<dbReference type="EMBL" id="JADCKC010000001">
    <property type="protein sequence ID" value="MBE5036869.1"/>
    <property type="molecule type" value="Genomic_DNA"/>
</dbReference>
<dbReference type="InterPro" id="IPR001509">
    <property type="entry name" value="Epimerase_deHydtase"/>
</dbReference>
<name>A0ABR9R150_9FIRM</name>
<evidence type="ECO:0000313" key="3">
    <source>
        <dbReference type="EMBL" id="MBE5036869.1"/>
    </source>
</evidence>
<dbReference type="Proteomes" id="UP000768567">
    <property type="component" value="Unassembled WGS sequence"/>
</dbReference>
<dbReference type="SUPFAM" id="SSF51735">
    <property type="entry name" value="NAD(P)-binding Rossmann-fold domains"/>
    <property type="match status" value="1"/>
</dbReference>
<dbReference type="Gene3D" id="3.40.50.720">
    <property type="entry name" value="NAD(P)-binding Rossmann-like Domain"/>
    <property type="match status" value="1"/>
</dbReference>
<accession>A0ABR9R150</accession>
<evidence type="ECO:0000313" key="4">
    <source>
        <dbReference type="Proteomes" id="UP000768567"/>
    </source>
</evidence>
<gene>
    <name evidence="3" type="ORF">INF35_03605</name>
</gene>
<comment type="similarity">
    <text evidence="1">Belongs to the NAD(P)-dependent epimerase/dehydratase family.</text>
</comment>
<protein>
    <submittedName>
        <fullName evidence="3">NAD(P)-dependent oxidoreductase</fullName>
    </submittedName>
</protein>
<dbReference type="Pfam" id="PF01370">
    <property type="entry name" value="Epimerase"/>
    <property type="match status" value="1"/>
</dbReference>
<evidence type="ECO:0000259" key="2">
    <source>
        <dbReference type="Pfam" id="PF01370"/>
    </source>
</evidence>
<organism evidence="3 4">
    <name type="scientific">Gemmiger gallinarum</name>
    <dbReference type="NCBI Taxonomy" id="2779354"/>
    <lineage>
        <taxon>Bacteria</taxon>
        <taxon>Bacillati</taxon>
        <taxon>Bacillota</taxon>
        <taxon>Clostridia</taxon>
        <taxon>Eubacteriales</taxon>
        <taxon>Gemmiger</taxon>
    </lineage>
</organism>
<comment type="caution">
    <text evidence="3">The sequence shown here is derived from an EMBL/GenBank/DDBJ whole genome shotgun (WGS) entry which is preliminary data.</text>
</comment>